<dbReference type="EMBL" id="CP171853">
    <property type="protein sequence ID" value="XKM40152.1"/>
    <property type="molecule type" value="Genomic_DNA"/>
</dbReference>
<accession>A0ACD5EM06</accession>
<reference evidence="1" key="1">
    <citation type="submission" date="2024-10" db="EMBL/GenBank/DDBJ databases">
        <title>Strain of Rhizobium-related bacteria isolated fromm roots of Vavilovia formosa.</title>
        <authorList>
            <person name="Kimeklis A."/>
            <person name="Afonin A."/>
        </authorList>
    </citation>
    <scope>NUCLEOTIDE SEQUENCE</scope>
    <source>
        <strain evidence="1">Vaf-46</strain>
    </source>
</reference>
<sequence>MSNRTPVAIFTYNRAEHTERALDAVCRARRIEDCDFYFYSDGPRAEAARVGVEATREVLRRWAPRLNATVVERPGNLGLAKSIFTGVSDLCDRYGRAVVIEDDLVVSPDFLHFMIESLDRYEDEPSVMQVGGLTLSPPSDLDADAFMLPVTTTWGWATWKRAWQHFAWVPEDLDEARRDEAWRQLFDISGTCTFSAMLEDRIAGRNDSWGILWWYAVSRRRGLVLYPRHSLVWNGGFDGSGIHCGDDDFLQQEEVAAYAHSKFDTKLSLPPALDYDVQHLKLLEEFFRSLQPKEGLPQAGSENRIANDCQEIKGDLKKCDFSDDLKVEFFLGLCRKSIAHALAGRAPIIMCSALDRHCCLRAKFITFRKSGRYQHRQGYPRSWPTVDIWAWWQDHDRRLVLHRRQNRDMVDETGRDRESGADRA</sequence>
<proteinExistence type="predicted"/>
<evidence type="ECO:0000313" key="2">
    <source>
        <dbReference type="Proteomes" id="UP000078465"/>
    </source>
</evidence>
<organism evidence="1 2">
    <name type="scientific">Rhizobium ruizarguesonis</name>
    <dbReference type="NCBI Taxonomy" id="2081791"/>
    <lineage>
        <taxon>Bacteria</taxon>
        <taxon>Pseudomonadati</taxon>
        <taxon>Pseudomonadota</taxon>
        <taxon>Alphaproteobacteria</taxon>
        <taxon>Hyphomicrobiales</taxon>
        <taxon>Rhizobiaceae</taxon>
        <taxon>Rhizobium/Agrobacterium group</taxon>
        <taxon>Rhizobium</taxon>
    </lineage>
</organism>
<gene>
    <name evidence="1" type="ORF">A4U53_029675</name>
</gene>
<evidence type="ECO:0000313" key="1">
    <source>
        <dbReference type="EMBL" id="XKM40152.1"/>
    </source>
</evidence>
<protein>
    <submittedName>
        <fullName evidence="1">Hemolysin activation protein</fullName>
    </submittedName>
</protein>
<name>A0ACD5EM06_9HYPH</name>
<dbReference type="Proteomes" id="UP000078465">
    <property type="component" value="Chromosome"/>
</dbReference>